<protein>
    <submittedName>
        <fullName evidence="3">CLUMA_CG010017, isoform A</fullName>
    </submittedName>
</protein>
<dbReference type="EMBL" id="CVRI01000044">
    <property type="protein sequence ID" value="CRK96519.1"/>
    <property type="molecule type" value="Genomic_DNA"/>
</dbReference>
<accession>A0A1J1I8A5</accession>
<dbReference type="OrthoDB" id="6424355at2759"/>
<sequence length="235" mass="26563">MKINGKISNKKKKNDNQKRYYVSTLDPKAYYGGNIRIVNNEEEEYDSEDYNPVATENLPDKYIVELTKAADDKIENVIKSTTVNITTTTSIYDFQGNKIIIRPEEALIVILVLILWIGAIGLFFHRWGKIRMLEPYTPKFEAELHRPSCPLTSIEAVAVANKRMSLGPLNAIQCGSWNPNGNARQSLGRVYSPYSRPRLNSVFVGPHLFSPPQPPRKTKSAVDIHSLLLEAECEV</sequence>
<feature type="domain" description="Fibronectin type III" evidence="2">
    <location>
        <begin position="100"/>
        <end position="227"/>
    </location>
</feature>
<proteinExistence type="predicted"/>
<reference evidence="3 4" key="1">
    <citation type="submission" date="2015-04" db="EMBL/GenBank/DDBJ databases">
        <authorList>
            <person name="Syromyatnikov M.Y."/>
            <person name="Popov V.N."/>
        </authorList>
    </citation>
    <scope>NUCLEOTIDE SEQUENCE [LARGE SCALE GENOMIC DNA]</scope>
</reference>
<organism evidence="3 4">
    <name type="scientific">Clunio marinus</name>
    <dbReference type="NCBI Taxonomy" id="568069"/>
    <lineage>
        <taxon>Eukaryota</taxon>
        <taxon>Metazoa</taxon>
        <taxon>Ecdysozoa</taxon>
        <taxon>Arthropoda</taxon>
        <taxon>Hexapoda</taxon>
        <taxon>Insecta</taxon>
        <taxon>Pterygota</taxon>
        <taxon>Neoptera</taxon>
        <taxon>Endopterygota</taxon>
        <taxon>Diptera</taxon>
        <taxon>Nematocera</taxon>
        <taxon>Chironomoidea</taxon>
        <taxon>Chironomidae</taxon>
        <taxon>Clunio</taxon>
    </lineage>
</organism>
<keyword evidence="1" id="KW-0812">Transmembrane</keyword>
<keyword evidence="4" id="KW-1185">Reference proteome</keyword>
<keyword evidence="1" id="KW-0472">Membrane</keyword>
<dbReference type="InterPro" id="IPR032073">
    <property type="entry name" value="FNDC5_C"/>
</dbReference>
<dbReference type="Pfam" id="PF16066">
    <property type="entry name" value="DUF4808"/>
    <property type="match status" value="1"/>
</dbReference>
<evidence type="ECO:0000313" key="4">
    <source>
        <dbReference type="Proteomes" id="UP000183832"/>
    </source>
</evidence>
<feature type="transmembrane region" description="Helical" evidence="1">
    <location>
        <begin position="106"/>
        <end position="124"/>
    </location>
</feature>
<evidence type="ECO:0000256" key="1">
    <source>
        <dbReference type="SAM" id="Phobius"/>
    </source>
</evidence>
<dbReference type="AlphaFoldDB" id="A0A1J1I8A5"/>
<gene>
    <name evidence="3" type="ORF">CLUMA_CG010017</name>
</gene>
<keyword evidence="1" id="KW-1133">Transmembrane helix</keyword>
<dbReference type="PANTHER" id="PTHR21104">
    <property type="entry name" value="FIBRONECTIN TYPE III DOMAIN-CONTAINING PROTEIN"/>
    <property type="match status" value="1"/>
</dbReference>
<dbReference type="PANTHER" id="PTHR21104:SF1">
    <property type="entry name" value="FIBRONECTIN TYPE III DOMAIN-CONTAINING PROTEIN"/>
    <property type="match status" value="1"/>
</dbReference>
<evidence type="ECO:0000313" key="3">
    <source>
        <dbReference type="EMBL" id="CRK96519.1"/>
    </source>
</evidence>
<evidence type="ECO:0000259" key="2">
    <source>
        <dbReference type="Pfam" id="PF16066"/>
    </source>
</evidence>
<name>A0A1J1I8A5_9DIPT</name>
<dbReference type="Proteomes" id="UP000183832">
    <property type="component" value="Unassembled WGS sequence"/>
</dbReference>